<name>A0ABV6N568_9PSEU</name>
<evidence type="ECO:0000313" key="3">
    <source>
        <dbReference type="Proteomes" id="UP001589810"/>
    </source>
</evidence>
<dbReference type="RefSeq" id="WP_273937390.1">
    <property type="nucleotide sequence ID" value="NZ_CP097263.1"/>
</dbReference>
<accession>A0ABV6N568</accession>
<keyword evidence="1" id="KW-0812">Transmembrane</keyword>
<reference evidence="2 3" key="1">
    <citation type="submission" date="2024-09" db="EMBL/GenBank/DDBJ databases">
        <authorList>
            <person name="Sun Q."/>
            <person name="Mori K."/>
        </authorList>
    </citation>
    <scope>NUCLEOTIDE SEQUENCE [LARGE SCALE GENOMIC DNA]</scope>
    <source>
        <strain evidence="2 3">TBRC 1432</strain>
    </source>
</reference>
<keyword evidence="3" id="KW-1185">Reference proteome</keyword>
<comment type="caution">
    <text evidence="2">The sequence shown here is derived from an EMBL/GenBank/DDBJ whole genome shotgun (WGS) entry which is preliminary data.</text>
</comment>
<organism evidence="2 3">
    <name type="scientific">Kutzneria chonburiensis</name>
    <dbReference type="NCBI Taxonomy" id="1483604"/>
    <lineage>
        <taxon>Bacteria</taxon>
        <taxon>Bacillati</taxon>
        <taxon>Actinomycetota</taxon>
        <taxon>Actinomycetes</taxon>
        <taxon>Pseudonocardiales</taxon>
        <taxon>Pseudonocardiaceae</taxon>
        <taxon>Kutzneria</taxon>
    </lineage>
</organism>
<feature type="transmembrane region" description="Helical" evidence="1">
    <location>
        <begin position="183"/>
        <end position="202"/>
    </location>
</feature>
<proteinExistence type="predicted"/>
<dbReference type="Proteomes" id="UP001589810">
    <property type="component" value="Unassembled WGS sequence"/>
</dbReference>
<protein>
    <submittedName>
        <fullName evidence="2">Uncharacterized protein</fullName>
    </submittedName>
</protein>
<dbReference type="EMBL" id="JBHLUD010000013">
    <property type="protein sequence ID" value="MFC0547151.1"/>
    <property type="molecule type" value="Genomic_DNA"/>
</dbReference>
<evidence type="ECO:0000256" key="1">
    <source>
        <dbReference type="SAM" id="Phobius"/>
    </source>
</evidence>
<keyword evidence="1" id="KW-0472">Membrane</keyword>
<feature type="transmembrane region" description="Helical" evidence="1">
    <location>
        <begin position="138"/>
        <end position="163"/>
    </location>
</feature>
<gene>
    <name evidence="2" type="ORF">ACFFH7_36965</name>
</gene>
<keyword evidence="1" id="KW-1133">Transmembrane helix</keyword>
<sequence>MIEGGVVVAYLVALLGGAAKRFMEGRAEAAMNGLYNAVARKFGGIVNDLRADPKDQHAQQRLARAVENTATVDPQFAAQLSALVDRLDRAGGRQFLNQVQAHTNVQNFGSGIAVGRDYVSNTWREAERHENLSGAPGWVKLVTALGALASLGGFGLIVVNAAIVMSTQQDEFGRPQFPGLADIAPGAILFGIGLVLLTLGSLGRSLSRRGW</sequence>
<evidence type="ECO:0000313" key="2">
    <source>
        <dbReference type="EMBL" id="MFC0547151.1"/>
    </source>
</evidence>